<dbReference type="GO" id="GO:0003682">
    <property type="term" value="F:chromatin binding"/>
    <property type="evidence" value="ECO:0007669"/>
    <property type="project" value="InterPro"/>
</dbReference>
<protein>
    <recommendedName>
        <fullName evidence="8">BAH domain-containing protein</fullName>
    </recommendedName>
</protein>
<keyword evidence="6" id="KW-0539">Nucleus</keyword>
<accession>A0A1B6MLJ6</accession>
<organism evidence="9">
    <name type="scientific">Graphocephala atropunctata</name>
    <dbReference type="NCBI Taxonomy" id="36148"/>
    <lineage>
        <taxon>Eukaryota</taxon>
        <taxon>Metazoa</taxon>
        <taxon>Ecdysozoa</taxon>
        <taxon>Arthropoda</taxon>
        <taxon>Hexapoda</taxon>
        <taxon>Insecta</taxon>
        <taxon>Pterygota</taxon>
        <taxon>Neoptera</taxon>
        <taxon>Paraneoptera</taxon>
        <taxon>Hemiptera</taxon>
        <taxon>Auchenorrhyncha</taxon>
        <taxon>Membracoidea</taxon>
        <taxon>Cicadellidae</taxon>
        <taxon>Cicadellinae</taxon>
        <taxon>Cicadellini</taxon>
        <taxon>Graphocephala</taxon>
    </lineage>
</organism>
<name>A0A1B6MLJ6_9HEMI</name>
<feature type="compositionally biased region" description="Polar residues" evidence="7">
    <location>
        <begin position="112"/>
        <end position="127"/>
    </location>
</feature>
<feature type="compositionally biased region" description="Polar residues" evidence="7">
    <location>
        <begin position="145"/>
        <end position="160"/>
    </location>
</feature>
<dbReference type="InterPro" id="IPR043151">
    <property type="entry name" value="BAH_sf"/>
</dbReference>
<feature type="non-terminal residue" evidence="9">
    <location>
        <position position="590"/>
    </location>
</feature>
<evidence type="ECO:0000313" key="9">
    <source>
        <dbReference type="EMBL" id="JAT36735.1"/>
    </source>
</evidence>
<dbReference type="Pfam" id="PF01426">
    <property type="entry name" value="BAH"/>
    <property type="match status" value="1"/>
</dbReference>
<reference evidence="9" key="1">
    <citation type="submission" date="2015-11" db="EMBL/GenBank/DDBJ databases">
        <title>De novo transcriptome assembly of four potential Pierce s Disease insect vectors from Arizona vineyards.</title>
        <authorList>
            <person name="Tassone E.E."/>
        </authorList>
    </citation>
    <scope>NUCLEOTIDE SEQUENCE</scope>
</reference>
<evidence type="ECO:0000256" key="5">
    <source>
        <dbReference type="ARBA" id="ARBA00023163"/>
    </source>
</evidence>
<gene>
    <name evidence="9" type="ORF">g.33994</name>
</gene>
<dbReference type="GO" id="GO:0016514">
    <property type="term" value="C:SWI/SNF complex"/>
    <property type="evidence" value="ECO:0007669"/>
    <property type="project" value="TreeGrafter"/>
</dbReference>
<evidence type="ECO:0000256" key="3">
    <source>
        <dbReference type="ARBA" id="ARBA00022853"/>
    </source>
</evidence>
<evidence type="ECO:0000259" key="8">
    <source>
        <dbReference type="PROSITE" id="PS51038"/>
    </source>
</evidence>
<dbReference type="InterPro" id="IPR037382">
    <property type="entry name" value="Rsc/polybromo"/>
</dbReference>
<comment type="subcellular location">
    <subcellularLocation>
        <location evidence="1">Nucleus</location>
    </subcellularLocation>
</comment>
<feature type="non-terminal residue" evidence="9">
    <location>
        <position position="1"/>
    </location>
</feature>
<dbReference type="Gene3D" id="2.30.30.490">
    <property type="match status" value="1"/>
</dbReference>
<feature type="domain" description="BAH" evidence="8">
    <location>
        <begin position="225"/>
        <end position="343"/>
    </location>
</feature>
<dbReference type="SMART" id="SM00439">
    <property type="entry name" value="BAH"/>
    <property type="match status" value="1"/>
</dbReference>
<proteinExistence type="predicted"/>
<dbReference type="EMBL" id="GEBQ01003242">
    <property type="protein sequence ID" value="JAT36735.1"/>
    <property type="molecule type" value="Transcribed_RNA"/>
</dbReference>
<evidence type="ECO:0000256" key="1">
    <source>
        <dbReference type="ARBA" id="ARBA00004123"/>
    </source>
</evidence>
<feature type="region of interest" description="Disordered" evidence="7">
    <location>
        <begin position="107"/>
        <end position="209"/>
    </location>
</feature>
<evidence type="ECO:0000256" key="6">
    <source>
        <dbReference type="ARBA" id="ARBA00023242"/>
    </source>
</evidence>
<dbReference type="InterPro" id="IPR001025">
    <property type="entry name" value="BAH_dom"/>
</dbReference>
<keyword evidence="3" id="KW-0156">Chromatin regulator</keyword>
<evidence type="ECO:0000256" key="2">
    <source>
        <dbReference type="ARBA" id="ARBA00022737"/>
    </source>
</evidence>
<keyword evidence="2" id="KW-0677">Repeat</keyword>
<feature type="region of interest" description="Disordered" evidence="7">
    <location>
        <begin position="375"/>
        <end position="403"/>
    </location>
</feature>
<dbReference type="GO" id="GO:0016586">
    <property type="term" value="C:RSC-type complex"/>
    <property type="evidence" value="ECO:0007669"/>
    <property type="project" value="InterPro"/>
</dbReference>
<dbReference type="AlphaFoldDB" id="A0A1B6MLJ6"/>
<dbReference type="GO" id="GO:0006338">
    <property type="term" value="P:chromatin remodeling"/>
    <property type="evidence" value="ECO:0007669"/>
    <property type="project" value="InterPro"/>
</dbReference>
<dbReference type="GO" id="GO:0006368">
    <property type="term" value="P:transcription elongation by RNA polymerase II"/>
    <property type="evidence" value="ECO:0007669"/>
    <property type="project" value="TreeGrafter"/>
</dbReference>
<feature type="compositionally biased region" description="Basic and acidic residues" evidence="7">
    <location>
        <begin position="182"/>
        <end position="196"/>
    </location>
</feature>
<dbReference type="CDD" id="cd04717">
    <property type="entry name" value="BAH_polybromo"/>
    <property type="match status" value="1"/>
</dbReference>
<evidence type="ECO:0000256" key="4">
    <source>
        <dbReference type="ARBA" id="ARBA00023015"/>
    </source>
</evidence>
<dbReference type="PROSITE" id="PS51038">
    <property type="entry name" value="BAH"/>
    <property type="match status" value="1"/>
</dbReference>
<keyword evidence="4" id="KW-0805">Transcription regulation</keyword>
<sequence length="590" mass="65904">QSILKNNASQMVCQTSSRIKASPASEDDILSETIPFLSTQDKSKNGAKGTVTQIDLDPSSIVPEKVTTTLQFLPIAHQGESYETTEDVATQTGETLEKKAKTLKFLPIAHQGDSNKTTGDSAAQTGETSRKKPTTLKFLPIARQGDSNKTTGDSAAQTGETSRKKPTTLKFLPIARQGDSNKTTRDSAARTGETSRKKPTTLKDGSSHDELAVGVEDNALSYNPQDFRVGEFVYVEPKQRGMEPILLNIQRLWTNQKGQQMVYGNQYYRPRETNFDTSRRFLEKEVFRTDLHIAIPGNQVLGRCCVLKMKDYLHFCPENFEEKDVYVCELRYLSRAKVFKKIKNWPQNNNYKLVQRDKNLEPKWVMFVSQEKAKERKEESAESEEREKVVDKEKPDPESKQTVKWDQIKRSGLSTTLEKELTCKASSQAVHMMLDKCGKYKVMFKSETKSKNFKISNRKSEGLQQTTHDDIKKLSTFYILKQTADSVRQQTTDNAAETPMDIIVQQSTNTMVEQTNNAIVKQCTDSFIQQLTKALAGLSTEAFAGQLPKTIVGQPAEAITGQPSETITGQPAEAIAGQPAEAITGQPAEA</sequence>
<dbReference type="PANTHER" id="PTHR16062:SF19">
    <property type="entry name" value="PROTEIN POLYBROMO-1"/>
    <property type="match status" value="1"/>
</dbReference>
<evidence type="ECO:0000256" key="7">
    <source>
        <dbReference type="SAM" id="MobiDB-lite"/>
    </source>
</evidence>
<dbReference type="PANTHER" id="PTHR16062">
    <property type="entry name" value="SWI/SNF-RELATED"/>
    <property type="match status" value="1"/>
</dbReference>
<keyword evidence="5" id="KW-0804">Transcription</keyword>